<gene>
    <name evidence="2" type="ORF">GCM10025865_00560</name>
</gene>
<feature type="transmembrane region" description="Helical" evidence="1">
    <location>
        <begin position="386"/>
        <end position="407"/>
    </location>
</feature>
<organism evidence="2 3">
    <name type="scientific">Paraoerskovia sediminicola</name>
    <dbReference type="NCBI Taxonomy" id="1138587"/>
    <lineage>
        <taxon>Bacteria</taxon>
        <taxon>Bacillati</taxon>
        <taxon>Actinomycetota</taxon>
        <taxon>Actinomycetes</taxon>
        <taxon>Micrococcales</taxon>
        <taxon>Cellulomonadaceae</taxon>
        <taxon>Paraoerskovia</taxon>
    </lineage>
</organism>
<accession>A0ABN6XAT2</accession>
<reference evidence="3" key="1">
    <citation type="journal article" date="2019" name="Int. J. Syst. Evol. Microbiol.">
        <title>The Global Catalogue of Microorganisms (GCM) 10K type strain sequencing project: providing services to taxonomists for standard genome sequencing and annotation.</title>
        <authorList>
            <consortium name="The Broad Institute Genomics Platform"/>
            <consortium name="The Broad Institute Genome Sequencing Center for Infectious Disease"/>
            <person name="Wu L."/>
            <person name="Ma J."/>
        </authorList>
    </citation>
    <scope>NUCLEOTIDE SEQUENCE [LARGE SCALE GENOMIC DNA]</scope>
    <source>
        <strain evidence="3">NBRC 108565</strain>
    </source>
</reference>
<evidence type="ECO:0008006" key="4">
    <source>
        <dbReference type="Google" id="ProtNLM"/>
    </source>
</evidence>
<proteinExistence type="predicted"/>
<dbReference type="Proteomes" id="UP001321475">
    <property type="component" value="Chromosome"/>
</dbReference>
<sequence>MTSDDKDLRGRTNDLQKAVDLAGDRVPAEVSTLVRAAIAGVRERLDLGVDHTVVALAGGTGSGKSSLFNRVSRLDFADVGIRRPTTAQITACAWSGAATPLLDWLEVIPERRITRGHELDAADEGTLSGLVLLDLPDHDSIEPAHRVVVDRVLPFVDLLLWVVDPQKYADDALHSDYLRKSVGLESSMVVAINQIDTVPEGHRGELVADLDRLLVEDGLHGVHVLTVSAATGEGVGDVMALLERAVARRSVSASRVAGELDTAGARLVAETPSDAPWNADAAIGTEVDALAEAVGLDSVAAQVGDAVRSGYGRPTFEPPQKDGLEVSRNRWLSRAGKGLRPGWRASLDGSVASSRTVGERLERRLSALPLDTTGPASVPVLRRTGAALMVLGAIAGVLGLLEVLGVVDLFEAGLTTVLLVGAAACVLVGVVLVVVVAQVMRRAVRRRERDVRERGRSVVASVVGECFADPTRALLAEHRQVRELAQSARERERIAPLTGSIRLPTGAHLKVASTAGTTGGDATAPAS</sequence>
<feature type="transmembrane region" description="Helical" evidence="1">
    <location>
        <begin position="413"/>
        <end position="437"/>
    </location>
</feature>
<dbReference type="RefSeq" id="WP_286218093.1">
    <property type="nucleotide sequence ID" value="NZ_AP027729.1"/>
</dbReference>
<evidence type="ECO:0000256" key="1">
    <source>
        <dbReference type="SAM" id="Phobius"/>
    </source>
</evidence>
<dbReference type="SUPFAM" id="SSF52540">
    <property type="entry name" value="P-loop containing nucleoside triphosphate hydrolases"/>
    <property type="match status" value="1"/>
</dbReference>
<protein>
    <recommendedName>
        <fullName evidence="4">50S ribosome-binding GTPase</fullName>
    </recommendedName>
</protein>
<dbReference type="PANTHER" id="PTHR42698">
    <property type="entry name" value="GTPASE ERA"/>
    <property type="match status" value="1"/>
</dbReference>
<name>A0ABN6XAT2_9CELL</name>
<evidence type="ECO:0000313" key="3">
    <source>
        <dbReference type="Proteomes" id="UP001321475"/>
    </source>
</evidence>
<dbReference type="Gene3D" id="3.40.50.300">
    <property type="entry name" value="P-loop containing nucleotide triphosphate hydrolases"/>
    <property type="match status" value="1"/>
</dbReference>
<dbReference type="EMBL" id="AP027729">
    <property type="protein sequence ID" value="BDZ40757.1"/>
    <property type="molecule type" value="Genomic_DNA"/>
</dbReference>
<dbReference type="InterPro" id="IPR005662">
    <property type="entry name" value="GTPase_Era-like"/>
</dbReference>
<dbReference type="PANTHER" id="PTHR42698:SF1">
    <property type="entry name" value="GTPASE ERA, MITOCHONDRIAL"/>
    <property type="match status" value="1"/>
</dbReference>
<keyword evidence="1" id="KW-0472">Membrane</keyword>
<keyword evidence="1" id="KW-0812">Transmembrane</keyword>
<keyword evidence="3" id="KW-1185">Reference proteome</keyword>
<keyword evidence="1" id="KW-1133">Transmembrane helix</keyword>
<evidence type="ECO:0000313" key="2">
    <source>
        <dbReference type="EMBL" id="BDZ40757.1"/>
    </source>
</evidence>
<dbReference type="InterPro" id="IPR027417">
    <property type="entry name" value="P-loop_NTPase"/>
</dbReference>